<gene>
    <name evidence="11" type="ORF">UFOPK1775_00446</name>
</gene>
<dbReference type="NCBIfam" id="TIGR00634">
    <property type="entry name" value="recN"/>
    <property type="match status" value="1"/>
</dbReference>
<accession>A0A6J6FLH1</accession>
<keyword evidence="9" id="KW-0175">Coiled coil</keyword>
<keyword evidence="4" id="KW-0547">Nucleotide-binding</keyword>
<dbReference type="PIRSF" id="PIRSF003128">
    <property type="entry name" value="RecN"/>
    <property type="match status" value="1"/>
</dbReference>
<evidence type="ECO:0000256" key="6">
    <source>
        <dbReference type="ARBA" id="ARBA00022840"/>
    </source>
</evidence>
<evidence type="ECO:0000259" key="10">
    <source>
        <dbReference type="Pfam" id="PF02463"/>
    </source>
</evidence>
<dbReference type="AlphaFoldDB" id="A0A6J6FLH1"/>
<reference evidence="11" key="1">
    <citation type="submission" date="2020-05" db="EMBL/GenBank/DDBJ databases">
        <authorList>
            <person name="Chiriac C."/>
            <person name="Salcher M."/>
            <person name="Ghai R."/>
            <person name="Kavagutti S V."/>
        </authorList>
    </citation>
    <scope>NUCLEOTIDE SEQUENCE</scope>
</reference>
<dbReference type="GO" id="GO:0006310">
    <property type="term" value="P:DNA recombination"/>
    <property type="evidence" value="ECO:0007669"/>
    <property type="project" value="InterPro"/>
</dbReference>
<dbReference type="SUPFAM" id="SSF52540">
    <property type="entry name" value="P-loop containing nucleoside triphosphate hydrolases"/>
    <property type="match status" value="1"/>
</dbReference>
<dbReference type="GO" id="GO:0005524">
    <property type="term" value="F:ATP binding"/>
    <property type="evidence" value="ECO:0007669"/>
    <property type="project" value="UniProtKB-KW"/>
</dbReference>
<dbReference type="GO" id="GO:0006281">
    <property type="term" value="P:DNA repair"/>
    <property type="evidence" value="ECO:0007669"/>
    <property type="project" value="UniProtKB-KW"/>
</dbReference>
<keyword evidence="6" id="KW-0067">ATP-binding</keyword>
<evidence type="ECO:0000256" key="3">
    <source>
        <dbReference type="ARBA" id="ARBA00021315"/>
    </source>
</evidence>
<evidence type="ECO:0000256" key="9">
    <source>
        <dbReference type="SAM" id="Coils"/>
    </source>
</evidence>
<dbReference type="EMBL" id="CAEZUB010000033">
    <property type="protein sequence ID" value="CAB4587834.1"/>
    <property type="molecule type" value="Genomic_DNA"/>
</dbReference>
<evidence type="ECO:0000256" key="4">
    <source>
        <dbReference type="ARBA" id="ARBA00022741"/>
    </source>
</evidence>
<dbReference type="InterPro" id="IPR027417">
    <property type="entry name" value="P-loop_NTPase"/>
</dbReference>
<name>A0A6J6FLH1_9ZZZZ</name>
<dbReference type="CDD" id="cd03241">
    <property type="entry name" value="ABC_RecN"/>
    <property type="match status" value="1"/>
</dbReference>
<evidence type="ECO:0000256" key="5">
    <source>
        <dbReference type="ARBA" id="ARBA00022763"/>
    </source>
</evidence>
<evidence type="ECO:0000256" key="8">
    <source>
        <dbReference type="ARBA" id="ARBA00033408"/>
    </source>
</evidence>
<comment type="similarity">
    <text evidence="2">Belongs to the RecN family.</text>
</comment>
<evidence type="ECO:0000256" key="1">
    <source>
        <dbReference type="ARBA" id="ARBA00003618"/>
    </source>
</evidence>
<sequence length="580" mass="62332">MSERSYLEEISIRSLGIIDQSTLELGRGLNVLTGETGAGKTMILTALSLVLGGKSDSSLVRTGSDRLVASAQFALPKPNNQISAVADEFGADISDGSLILTRTVNSDGKSKAVAGGTTVPAATLVNFADHLVEIHGQAANHQIVKSSRQRELLDRFAGAELTKTLHNYQESLSKYNEIKSHIKTMRESSTKRDREIADLEEFLLGWNKLKPTRGEYEEVTNQIARLSSVEDLRIASDGASQALSDETVGALTSLGAARRFLDIAKGKDAKLDAIAAAVAEGFFTIDEASRDLTSYLSGLEADPSRLDSLQLRKSEIVSFLKKWGSATEPDAELVALSEKAKSARAMISDLTGGEDRIAELEKEMQEIKKDLLKHAKLLTKVRVSAAAKLSDSVSGEIHALSMPHTQFSILVNSADYEGSLKESDFTNLGCDEVVMQIQGHREGPFIALGKGASGGEMSRIMLALEVVLAQSHPVGTYIFDEVDAGVGGKAAIEVGRRLALLAQHSQVIVVTHLPQVAAWADTHFVVRKSSNGSISQSDVAKLDVQNRIEEIARMLAGLEGSTSAREHAAELLAMRESISK</sequence>
<comment type="function">
    <text evidence="1">May be involved in recombinational repair of damaged DNA.</text>
</comment>
<evidence type="ECO:0000256" key="2">
    <source>
        <dbReference type="ARBA" id="ARBA00009441"/>
    </source>
</evidence>
<keyword evidence="7" id="KW-0234">DNA repair</keyword>
<protein>
    <recommendedName>
        <fullName evidence="3">DNA repair protein RecN</fullName>
    </recommendedName>
    <alternativeName>
        <fullName evidence="8">Recombination protein N</fullName>
    </alternativeName>
</protein>
<dbReference type="PANTHER" id="PTHR11059:SF0">
    <property type="entry name" value="DNA REPAIR PROTEIN RECN"/>
    <property type="match status" value="1"/>
</dbReference>
<dbReference type="GO" id="GO:0009432">
    <property type="term" value="P:SOS response"/>
    <property type="evidence" value="ECO:0007669"/>
    <property type="project" value="TreeGrafter"/>
</dbReference>
<keyword evidence="5" id="KW-0227">DNA damage</keyword>
<dbReference type="Pfam" id="PF02463">
    <property type="entry name" value="SMC_N"/>
    <property type="match status" value="1"/>
</dbReference>
<dbReference type="Gene3D" id="3.40.50.300">
    <property type="entry name" value="P-loop containing nucleotide triphosphate hydrolases"/>
    <property type="match status" value="2"/>
</dbReference>
<evidence type="ECO:0000256" key="7">
    <source>
        <dbReference type="ARBA" id="ARBA00023204"/>
    </source>
</evidence>
<feature type="coiled-coil region" evidence="9">
    <location>
        <begin position="350"/>
        <end position="377"/>
    </location>
</feature>
<evidence type="ECO:0000313" key="11">
    <source>
        <dbReference type="EMBL" id="CAB4587834.1"/>
    </source>
</evidence>
<dbReference type="InterPro" id="IPR003395">
    <property type="entry name" value="RecF/RecN/SMC_N"/>
</dbReference>
<organism evidence="11">
    <name type="scientific">freshwater metagenome</name>
    <dbReference type="NCBI Taxonomy" id="449393"/>
    <lineage>
        <taxon>unclassified sequences</taxon>
        <taxon>metagenomes</taxon>
        <taxon>ecological metagenomes</taxon>
    </lineage>
</organism>
<dbReference type="InterPro" id="IPR004604">
    <property type="entry name" value="DNA_recomb/repair_RecN"/>
</dbReference>
<dbReference type="PANTHER" id="PTHR11059">
    <property type="entry name" value="DNA REPAIR PROTEIN RECN"/>
    <property type="match status" value="1"/>
</dbReference>
<feature type="domain" description="RecF/RecN/SMC N-terminal" evidence="10">
    <location>
        <begin position="8"/>
        <end position="533"/>
    </location>
</feature>
<dbReference type="GO" id="GO:0043590">
    <property type="term" value="C:bacterial nucleoid"/>
    <property type="evidence" value="ECO:0007669"/>
    <property type="project" value="TreeGrafter"/>
</dbReference>
<proteinExistence type="inferred from homology"/>